<accession>A0A8J8TR68</accession>
<organism evidence="1 2">
    <name type="scientific">Natronococcus pandeyae</name>
    <dbReference type="NCBI Taxonomy" id="2055836"/>
    <lineage>
        <taxon>Archaea</taxon>
        <taxon>Methanobacteriati</taxon>
        <taxon>Methanobacteriota</taxon>
        <taxon>Stenosarchaea group</taxon>
        <taxon>Halobacteria</taxon>
        <taxon>Halobacteriales</taxon>
        <taxon>Natrialbaceae</taxon>
        <taxon>Natronococcus</taxon>
    </lineage>
</organism>
<evidence type="ECO:0000313" key="2">
    <source>
        <dbReference type="Proteomes" id="UP000766904"/>
    </source>
</evidence>
<dbReference type="EMBL" id="PHNJ01000011">
    <property type="protein sequence ID" value="TYL37252.1"/>
    <property type="molecule type" value="Genomic_DNA"/>
</dbReference>
<comment type="caution">
    <text evidence="1">The sequence shown here is derived from an EMBL/GenBank/DDBJ whole genome shotgun (WGS) entry which is preliminary data.</text>
</comment>
<proteinExistence type="predicted"/>
<dbReference type="RefSeq" id="WP_148859401.1">
    <property type="nucleotide sequence ID" value="NZ_PHNJ01000011.1"/>
</dbReference>
<reference evidence="1" key="1">
    <citation type="submission" date="2017-11" db="EMBL/GenBank/DDBJ databases">
        <authorList>
            <person name="Kajale S.C."/>
            <person name="Sharma A."/>
        </authorList>
    </citation>
    <scope>NUCLEOTIDE SEQUENCE</scope>
    <source>
        <strain evidence="1">LS1_42</strain>
    </source>
</reference>
<dbReference type="AlphaFoldDB" id="A0A8J8TR68"/>
<dbReference type="Proteomes" id="UP000766904">
    <property type="component" value="Unassembled WGS sequence"/>
</dbReference>
<protein>
    <submittedName>
        <fullName evidence="1">Uncharacterized protein</fullName>
    </submittedName>
</protein>
<gene>
    <name evidence="1" type="ORF">CV102_18265</name>
</gene>
<evidence type="ECO:0000313" key="1">
    <source>
        <dbReference type="EMBL" id="TYL37252.1"/>
    </source>
</evidence>
<keyword evidence="2" id="KW-1185">Reference proteome</keyword>
<name>A0A8J8TR68_9EURY</name>
<sequence>MTAFTPAEQPIDDSIQALQPTFAAISEARLGVDRRQFATDVSLEVAPVTAALFDPDEGGLDLEALTDSTAVGERELLRVRKVSEVYEQELGVRLPTGSLTRAALTAGKLTTIGGILISLDGVREATGAIKTAYTKGGTDNVDDDLLEDFYVASGVFIGELVLMLTPFSANFAFQATGRLHSRLLWHRFKEYRSAYRILLHHLYYFFNGVPSLALHTLRDARDHVTDFVDSVVFLVETTWEVFDEPAVLGDLSPSDLSRSLVQGILDLSLEDIRDDLGDGIDRLQEYVEEIIADLQAHYTELFETVLGDVSRDDLIARIVRTLVDRR</sequence>